<feature type="region of interest" description="Disordered" evidence="1">
    <location>
        <begin position="1"/>
        <end position="44"/>
    </location>
</feature>
<sequence length="109" mass="11466">MRDKLLTTQSEEERAGTSPVVTKRRAKPRRLGTRAGSQAPALSGNKLRARSLVRVSDCAELTASVATGAECGRVEKSNGGTLTLGRRNGARGTGYLHPTSLVSSLPAYA</sequence>
<keyword evidence="3" id="KW-1185">Reference proteome</keyword>
<accession>A0A6A6BMI9</accession>
<protein>
    <submittedName>
        <fullName evidence="2">Uncharacterized protein</fullName>
    </submittedName>
</protein>
<feature type="compositionally biased region" description="Basic residues" evidence="1">
    <location>
        <begin position="22"/>
        <end position="32"/>
    </location>
</feature>
<name>A0A6A6BMI9_9PEZI</name>
<dbReference type="RefSeq" id="XP_033400335.1">
    <property type="nucleotide sequence ID" value="XM_033542980.1"/>
</dbReference>
<dbReference type="Proteomes" id="UP000799438">
    <property type="component" value="Unassembled WGS sequence"/>
</dbReference>
<evidence type="ECO:0000313" key="2">
    <source>
        <dbReference type="EMBL" id="KAF2144623.1"/>
    </source>
</evidence>
<dbReference type="GeneID" id="54300477"/>
<organism evidence="2 3">
    <name type="scientific">Aplosporella prunicola CBS 121167</name>
    <dbReference type="NCBI Taxonomy" id="1176127"/>
    <lineage>
        <taxon>Eukaryota</taxon>
        <taxon>Fungi</taxon>
        <taxon>Dikarya</taxon>
        <taxon>Ascomycota</taxon>
        <taxon>Pezizomycotina</taxon>
        <taxon>Dothideomycetes</taxon>
        <taxon>Dothideomycetes incertae sedis</taxon>
        <taxon>Botryosphaeriales</taxon>
        <taxon>Aplosporellaceae</taxon>
        <taxon>Aplosporella</taxon>
    </lineage>
</organism>
<dbReference type="AlphaFoldDB" id="A0A6A6BMI9"/>
<feature type="region of interest" description="Disordered" evidence="1">
    <location>
        <begin position="74"/>
        <end position="97"/>
    </location>
</feature>
<proteinExistence type="predicted"/>
<evidence type="ECO:0000256" key="1">
    <source>
        <dbReference type="SAM" id="MobiDB-lite"/>
    </source>
</evidence>
<feature type="compositionally biased region" description="Basic and acidic residues" evidence="1">
    <location>
        <begin position="1"/>
        <end position="15"/>
    </location>
</feature>
<evidence type="ECO:0000313" key="3">
    <source>
        <dbReference type="Proteomes" id="UP000799438"/>
    </source>
</evidence>
<reference evidence="2" key="1">
    <citation type="journal article" date="2020" name="Stud. Mycol.">
        <title>101 Dothideomycetes genomes: a test case for predicting lifestyles and emergence of pathogens.</title>
        <authorList>
            <person name="Haridas S."/>
            <person name="Albert R."/>
            <person name="Binder M."/>
            <person name="Bloem J."/>
            <person name="Labutti K."/>
            <person name="Salamov A."/>
            <person name="Andreopoulos B."/>
            <person name="Baker S."/>
            <person name="Barry K."/>
            <person name="Bills G."/>
            <person name="Bluhm B."/>
            <person name="Cannon C."/>
            <person name="Castanera R."/>
            <person name="Culley D."/>
            <person name="Daum C."/>
            <person name="Ezra D."/>
            <person name="Gonzalez J."/>
            <person name="Henrissat B."/>
            <person name="Kuo A."/>
            <person name="Liang C."/>
            <person name="Lipzen A."/>
            <person name="Lutzoni F."/>
            <person name="Magnuson J."/>
            <person name="Mondo S."/>
            <person name="Nolan M."/>
            <person name="Ohm R."/>
            <person name="Pangilinan J."/>
            <person name="Park H.-J."/>
            <person name="Ramirez L."/>
            <person name="Alfaro M."/>
            <person name="Sun H."/>
            <person name="Tritt A."/>
            <person name="Yoshinaga Y."/>
            <person name="Zwiers L.-H."/>
            <person name="Turgeon B."/>
            <person name="Goodwin S."/>
            <person name="Spatafora J."/>
            <person name="Crous P."/>
            <person name="Grigoriev I."/>
        </authorList>
    </citation>
    <scope>NUCLEOTIDE SEQUENCE</scope>
    <source>
        <strain evidence="2">CBS 121167</strain>
    </source>
</reference>
<dbReference type="EMBL" id="ML995479">
    <property type="protein sequence ID" value="KAF2144623.1"/>
    <property type="molecule type" value="Genomic_DNA"/>
</dbReference>
<gene>
    <name evidence="2" type="ORF">K452DRAFT_306426</name>
</gene>